<evidence type="ECO:0000313" key="10">
    <source>
        <dbReference type="Proteomes" id="UP000006583"/>
    </source>
</evidence>
<protein>
    <recommendedName>
        <fullName evidence="4">Flagellar hook-associated protein 1</fullName>
    </recommendedName>
</protein>
<dbReference type="KEGG" id="top:TOPB45_1565"/>
<evidence type="ECO:0000313" key="9">
    <source>
        <dbReference type="EMBL" id="AEH23643.1"/>
    </source>
</evidence>
<dbReference type="AlphaFoldDB" id="F8C3S6"/>
<dbReference type="eggNOG" id="COG4786">
    <property type="taxonomic scope" value="Bacteria"/>
</dbReference>
<feature type="domain" description="Flagellar basal-body/hook protein C-terminal" evidence="7">
    <location>
        <begin position="926"/>
        <end position="964"/>
    </location>
</feature>
<evidence type="ECO:0000256" key="5">
    <source>
        <dbReference type="ARBA" id="ARBA00022525"/>
    </source>
</evidence>
<dbReference type="GO" id="GO:0005576">
    <property type="term" value="C:extracellular region"/>
    <property type="evidence" value="ECO:0007669"/>
    <property type="project" value="UniProtKB-SubCell"/>
</dbReference>
<feature type="domain" description="Flagellar hook-associated protein FlgK helical" evidence="8">
    <location>
        <begin position="97"/>
        <end position="286"/>
    </location>
</feature>
<sequence>MAGLTAALNIAKNALLTFQTATQVISHNIANVSNEAYCRQKPIETTYPSSPSPAGPIGSGVKIEMIQRYFDAFLEKNINLKRTDYGLFSAEETGLTILETLFNEVTEESGLISILQNFWTAWQNLSNYPENLSARTQIIETGKLIVEALRAKFKGMQDLETQIGLKLKTIVDKINALSSQIAELNLQISAMETGGKSANDLRDQRDKLVGELSQLVSIQYFETKEGAYNIVLGKGFNLVELGKTWKLEVSGTDVYWVSTKGEKIPLTSKEVNSGELGGWLRLLEQLSDEFNYEYVSGNKIVYNLSGKLISEGDKLVDDLGLSIGASFSFSGKDHFGNTISGSFTITTGNETVKDLLNAIESAFNYTVSAYLKDGRLFIEDKYRGSGELNFSITGPINFGSFDDPTYQRRVIELNLAGRLKLFGEELIKAVNELHTQGVGLVFYEKELEAAYWVNQYIKELPYFLDITKTPDGNQFTGIFYIWIKDPTGKITPVKVSLDGLSINATLDDLAQKINSALREAGFYIDSNSWNIRTLVRNGRLVFQAQEGYSFGFSNDTSKILLATGINIFFVGSDPANFKVNELLVSKPELIASGKMDISAFRSEEPLFGLFKSSNPIDPSQTFNITKLYIRLYDQKGNIITSPPLDLTNQGIIWNNNLNAYEIDIDPSTSLQQILDKLDSLPFLRAYVDAEGKMVLALEPNQTTVYGFEIGDNSSTNDFVDLLNNEKMYIPAFRWDGTSETRVITGFERFNLNPTIKDYLSFYLFDENGNLINNQPFRIDLDQIISNGGTIFTLLQKINSYENAVYGLSARFDRNGKLIIETTGLYNTKTFIIQDELYDGTNYIQTSYNYGFINFLKGYELKRGDNRVAQAIADSANVTRKSLNYSTLQNYYSSIVGEVGSATNSVKDSKSFLETLISQLKSMKESISGVSLDEEMANLIKYQQAFVASAKVLTTVEDMFEALLNAKR</sequence>
<dbReference type="OrthoDB" id="9802553at2"/>
<dbReference type="Proteomes" id="UP000006583">
    <property type="component" value="Chromosome"/>
</dbReference>
<dbReference type="RefSeq" id="WP_013910341.1">
    <property type="nucleotide sequence ID" value="NC_015682.1"/>
</dbReference>
<dbReference type="InterPro" id="IPR053927">
    <property type="entry name" value="FlgK_helical"/>
</dbReference>
<name>F8C3S6_THEGP</name>
<reference evidence="9 10" key="1">
    <citation type="journal article" date="2013" name="Genome Announc.">
        <title>Complete genome sequence of the hyperthermophilic sulfate-reducing bacterium Thermodesulfobacterium geofontis OPF15T.</title>
        <authorList>
            <person name="Elkins J.G."/>
            <person name="Hamilton-Brehm S.D."/>
            <person name="Lucas S."/>
            <person name="Han J."/>
            <person name="Lapidus A."/>
            <person name="Cheng J.F."/>
            <person name="Goodwin L.A."/>
            <person name="Pitluck S."/>
            <person name="Peters L."/>
            <person name="Mikhailova N."/>
            <person name="Davenport K.W."/>
            <person name="Detter J.C."/>
            <person name="Han C.S."/>
            <person name="Tapia R."/>
            <person name="Land M.L."/>
            <person name="Hauser L."/>
            <person name="Kyrpides N.C."/>
            <person name="Ivanova N.N."/>
            <person name="Pagani I."/>
            <person name="Bruce D."/>
            <person name="Woyke T."/>
            <person name="Cottingham R.W."/>
        </authorList>
    </citation>
    <scope>NUCLEOTIDE SEQUENCE [LARGE SCALE GENOMIC DNA]</scope>
    <source>
        <strain evidence="9 10">OPF15</strain>
    </source>
</reference>
<keyword evidence="5" id="KW-0964">Secreted</keyword>
<comment type="similarity">
    <text evidence="3">Belongs to the flagella basal body rod proteins family.</text>
</comment>
<dbReference type="EMBL" id="CP002829">
    <property type="protein sequence ID" value="AEH23643.1"/>
    <property type="molecule type" value="Genomic_DNA"/>
</dbReference>
<dbReference type="InterPro" id="IPR002371">
    <property type="entry name" value="FlgK"/>
</dbReference>
<evidence type="ECO:0000259" key="7">
    <source>
        <dbReference type="Pfam" id="PF06429"/>
    </source>
</evidence>
<dbReference type="HOGENOM" id="CLU_280155_0_0_0"/>
<dbReference type="STRING" id="795359.TOPB45_1565"/>
<dbReference type="Pfam" id="PF22638">
    <property type="entry name" value="FlgK_D1"/>
    <property type="match status" value="1"/>
</dbReference>
<dbReference type="PANTHER" id="PTHR30033:SF1">
    <property type="entry name" value="FLAGELLAR HOOK-ASSOCIATED PROTEIN 1"/>
    <property type="match status" value="1"/>
</dbReference>
<dbReference type="PRINTS" id="PR01005">
    <property type="entry name" value="FLGHOOKAP1"/>
</dbReference>
<evidence type="ECO:0000256" key="4">
    <source>
        <dbReference type="ARBA" id="ARBA00016244"/>
    </source>
</evidence>
<evidence type="ECO:0000259" key="8">
    <source>
        <dbReference type="Pfam" id="PF22638"/>
    </source>
</evidence>
<dbReference type="Pfam" id="PF06429">
    <property type="entry name" value="Flg_bbr_C"/>
    <property type="match status" value="1"/>
</dbReference>
<dbReference type="InterPro" id="IPR010930">
    <property type="entry name" value="Flg_bb/hook_C_dom"/>
</dbReference>
<evidence type="ECO:0000256" key="2">
    <source>
        <dbReference type="ARBA" id="ARBA00004613"/>
    </source>
</evidence>
<organism evidence="9 10">
    <name type="scientific">Thermodesulfobacterium geofontis (strain OPF15)</name>
    <dbReference type="NCBI Taxonomy" id="795359"/>
    <lineage>
        <taxon>Bacteria</taxon>
        <taxon>Pseudomonadati</taxon>
        <taxon>Thermodesulfobacteriota</taxon>
        <taxon>Thermodesulfobacteria</taxon>
        <taxon>Thermodesulfobacteriales</taxon>
        <taxon>Thermodesulfobacteriaceae</taxon>
        <taxon>Thermodesulfobacterium</taxon>
    </lineage>
</organism>
<accession>F8C3S6</accession>
<keyword evidence="9" id="KW-0282">Flagellum</keyword>
<dbReference type="NCBIfam" id="TIGR02492">
    <property type="entry name" value="flgK_ends"/>
    <property type="match status" value="1"/>
</dbReference>
<proteinExistence type="inferred from homology"/>
<evidence type="ECO:0000256" key="1">
    <source>
        <dbReference type="ARBA" id="ARBA00004365"/>
    </source>
</evidence>
<keyword evidence="6" id="KW-0975">Bacterial flagellum</keyword>
<dbReference type="PATRIC" id="fig|795359.3.peg.1592"/>
<dbReference type="eggNOG" id="COG1256">
    <property type="taxonomic scope" value="Bacteria"/>
</dbReference>
<keyword evidence="9" id="KW-0969">Cilium</keyword>
<dbReference type="SUPFAM" id="SSF64518">
    <property type="entry name" value="Phase 1 flagellin"/>
    <property type="match status" value="1"/>
</dbReference>
<evidence type="ECO:0000256" key="3">
    <source>
        <dbReference type="ARBA" id="ARBA00009677"/>
    </source>
</evidence>
<keyword evidence="9" id="KW-0966">Cell projection</keyword>
<evidence type="ECO:0000256" key="6">
    <source>
        <dbReference type="ARBA" id="ARBA00023143"/>
    </source>
</evidence>
<dbReference type="PANTHER" id="PTHR30033">
    <property type="entry name" value="FLAGELLAR HOOK-ASSOCIATED PROTEIN 1"/>
    <property type="match status" value="1"/>
</dbReference>
<dbReference type="GO" id="GO:0005198">
    <property type="term" value="F:structural molecule activity"/>
    <property type="evidence" value="ECO:0007669"/>
    <property type="project" value="InterPro"/>
</dbReference>
<dbReference type="GO" id="GO:0009424">
    <property type="term" value="C:bacterial-type flagellum hook"/>
    <property type="evidence" value="ECO:0007669"/>
    <property type="project" value="InterPro"/>
</dbReference>
<dbReference type="GO" id="GO:0044780">
    <property type="term" value="P:bacterial-type flagellum assembly"/>
    <property type="evidence" value="ECO:0007669"/>
    <property type="project" value="InterPro"/>
</dbReference>
<gene>
    <name evidence="9" type="ordered locus">TOPB45_1565</name>
</gene>
<comment type="subcellular location">
    <subcellularLocation>
        <location evidence="1">Bacterial flagellum</location>
    </subcellularLocation>
    <subcellularLocation>
        <location evidence="2">Secreted</location>
    </subcellularLocation>
</comment>
<keyword evidence="10" id="KW-1185">Reference proteome</keyword>